<evidence type="ECO:0000313" key="1">
    <source>
        <dbReference type="EMBL" id="KAK1138497.1"/>
    </source>
</evidence>
<comment type="caution">
    <text evidence="1">The sequence shown here is derived from an EMBL/GenBank/DDBJ whole genome shotgun (WGS) entry which is preliminary data.</text>
</comment>
<gene>
    <name evidence="1" type="ORF">N8T08_002447</name>
</gene>
<organism evidence="1 2">
    <name type="scientific">Aspergillus melleus</name>
    <dbReference type="NCBI Taxonomy" id="138277"/>
    <lineage>
        <taxon>Eukaryota</taxon>
        <taxon>Fungi</taxon>
        <taxon>Dikarya</taxon>
        <taxon>Ascomycota</taxon>
        <taxon>Pezizomycotina</taxon>
        <taxon>Eurotiomycetes</taxon>
        <taxon>Eurotiomycetidae</taxon>
        <taxon>Eurotiales</taxon>
        <taxon>Aspergillaceae</taxon>
        <taxon>Aspergillus</taxon>
        <taxon>Aspergillus subgen. Circumdati</taxon>
    </lineage>
</organism>
<keyword evidence="2" id="KW-1185">Reference proteome</keyword>
<accession>A0ACC3AM19</accession>
<name>A0ACC3AM19_9EURO</name>
<dbReference type="EMBL" id="JAOPJF010000145">
    <property type="protein sequence ID" value="KAK1138497.1"/>
    <property type="molecule type" value="Genomic_DNA"/>
</dbReference>
<evidence type="ECO:0000313" key="2">
    <source>
        <dbReference type="Proteomes" id="UP001177260"/>
    </source>
</evidence>
<dbReference type="Proteomes" id="UP001177260">
    <property type="component" value="Unassembled WGS sequence"/>
</dbReference>
<proteinExistence type="predicted"/>
<reference evidence="1 2" key="1">
    <citation type="journal article" date="2023" name="ACS Omega">
        <title>Identification of the Neoaspergillic Acid Biosynthesis Gene Cluster by Establishing an In Vitro CRISPR-Ribonucleoprotein Genetic System in Aspergillus melleus.</title>
        <authorList>
            <person name="Yuan B."/>
            <person name="Grau M.F."/>
            <person name="Murata R.M."/>
            <person name="Torok T."/>
            <person name="Venkateswaran K."/>
            <person name="Stajich J.E."/>
            <person name="Wang C.C.C."/>
        </authorList>
    </citation>
    <scope>NUCLEOTIDE SEQUENCE [LARGE SCALE GENOMIC DNA]</scope>
    <source>
        <strain evidence="1 2">IMV 1140</strain>
    </source>
</reference>
<sequence length="194" mass="19547">MRSVLPSLLAVALATVVSAESTTIEMFNAGEATLSLTSVRASIVGANADATTYAVDCQDGAPVTVCPLNSPITITEGPSTFTMSAVYSTKTGGADAKVTMVQDCDITSSTQGASCSVSVGMQLTVRGQSTSTGTSTITSFASDDIYYQPMTVTAGAEKLNAPQATEKSDIAARNGGVSGAAAVALAGAALKFFY</sequence>
<protein>
    <submittedName>
        <fullName evidence="1">Uncharacterized protein</fullName>
    </submittedName>
</protein>